<name>A0ABS5CX62_9FLAO</name>
<comment type="caution">
    <text evidence="1">The sequence shown here is derived from an EMBL/GenBank/DDBJ whole genome shotgun (WGS) entry which is preliminary data.</text>
</comment>
<proteinExistence type="predicted"/>
<dbReference type="EMBL" id="JAGFBU010000012">
    <property type="protein sequence ID" value="MBP4143221.1"/>
    <property type="molecule type" value="Genomic_DNA"/>
</dbReference>
<dbReference type="Proteomes" id="UP000674217">
    <property type="component" value="Unassembled WGS sequence"/>
</dbReference>
<protein>
    <submittedName>
        <fullName evidence="1">Uncharacterized protein</fullName>
    </submittedName>
</protein>
<gene>
    <name evidence="1" type="ORF">J3S90_15555</name>
</gene>
<accession>A0ABS5CX62</accession>
<organism evidence="1 2">
    <name type="scientific">Flavobacterium flabelliforme</name>
    <dbReference type="NCBI Taxonomy" id="2816119"/>
    <lineage>
        <taxon>Bacteria</taxon>
        <taxon>Pseudomonadati</taxon>
        <taxon>Bacteroidota</taxon>
        <taxon>Flavobacteriia</taxon>
        <taxon>Flavobacteriales</taxon>
        <taxon>Flavobacteriaceae</taxon>
        <taxon>Flavobacterium</taxon>
    </lineage>
</organism>
<evidence type="ECO:0000313" key="1">
    <source>
        <dbReference type="EMBL" id="MBP4143221.1"/>
    </source>
</evidence>
<dbReference type="RefSeq" id="WP_210646949.1">
    <property type="nucleotide sequence ID" value="NZ_JAGFBU010000012.1"/>
</dbReference>
<evidence type="ECO:0000313" key="2">
    <source>
        <dbReference type="Proteomes" id="UP000674217"/>
    </source>
</evidence>
<keyword evidence="2" id="KW-1185">Reference proteome</keyword>
<reference evidence="1 2" key="1">
    <citation type="submission" date="2021-03" db="EMBL/GenBank/DDBJ databases">
        <title>Flavobacterium Flabelliformis Sp. Nov. And Flavobacterium Geliluteum Sp. Nov., Two Novel Multidrug Resistant Psychrophilic Species Isolated From Antarctica.</title>
        <authorList>
            <person name="Kralova S."/>
            <person name="Busse H.J."/>
            <person name="Bezdicek M."/>
            <person name="Nykrynova M."/>
            <person name="Kroupova E."/>
            <person name="Krsek D."/>
            <person name="Sedlacek I."/>
        </authorList>
    </citation>
    <scope>NUCLEOTIDE SEQUENCE [LARGE SCALE GENOMIC DNA]</scope>
    <source>
        <strain evidence="1 2">P4023</strain>
    </source>
</reference>
<sequence length="79" mass="9263">MTFTDKNIIENYFGLFESLNSMSKLELIEKLTKSLKAETKSKENNFYKSFGAFSTEKTSDEINTEIKSSRKFRTKEIKF</sequence>